<dbReference type="InterPro" id="IPR015883">
    <property type="entry name" value="Glyco_hydro_20_cat"/>
</dbReference>
<dbReference type="Proteomes" id="UP000694866">
    <property type="component" value="Unplaced"/>
</dbReference>
<dbReference type="SUPFAM" id="SSF51445">
    <property type="entry name" value="(Trans)glycosidases"/>
    <property type="match status" value="1"/>
</dbReference>
<dbReference type="GO" id="GO:0005975">
    <property type="term" value="P:carbohydrate metabolic process"/>
    <property type="evidence" value="ECO:0007669"/>
    <property type="project" value="InterPro"/>
</dbReference>
<dbReference type="InterPro" id="IPR025705">
    <property type="entry name" value="Beta_hexosaminidase_sua/sub"/>
</dbReference>
<feature type="domain" description="Beta-hexosaminidase eukaryotic type N-terminal" evidence="11">
    <location>
        <begin position="147"/>
        <end position="202"/>
    </location>
</feature>
<evidence type="ECO:0000259" key="10">
    <source>
        <dbReference type="Pfam" id="PF00728"/>
    </source>
</evidence>
<gene>
    <name evidence="13" type="primary">Hexo2</name>
</gene>
<dbReference type="GeneID" id="105273950"/>
<dbReference type="PANTHER" id="PTHR22600">
    <property type="entry name" value="BETA-HEXOSAMINIDASE"/>
    <property type="match status" value="1"/>
</dbReference>
<dbReference type="PANTHER" id="PTHR22600:SF42">
    <property type="entry name" value="BETA-N-ACETYLHEXOSAMINIDASE"/>
    <property type="match status" value="1"/>
</dbReference>
<evidence type="ECO:0000256" key="8">
    <source>
        <dbReference type="PIRSR" id="PIRSR625705-1"/>
    </source>
</evidence>
<keyword evidence="6" id="KW-0325">Glycoprotein</keyword>
<dbReference type="Gene3D" id="3.30.379.10">
    <property type="entry name" value="Chitobiase/beta-hexosaminidase domain 2-like"/>
    <property type="match status" value="1"/>
</dbReference>
<dbReference type="GO" id="GO:0005886">
    <property type="term" value="C:plasma membrane"/>
    <property type="evidence" value="ECO:0007669"/>
    <property type="project" value="TreeGrafter"/>
</dbReference>
<dbReference type="Gene3D" id="3.20.20.80">
    <property type="entry name" value="Glycosidases"/>
    <property type="match status" value="1"/>
</dbReference>
<evidence type="ECO:0000256" key="9">
    <source>
        <dbReference type="SAM" id="Phobius"/>
    </source>
</evidence>
<dbReference type="GO" id="GO:0016231">
    <property type="term" value="F:beta-N-acetylglucosaminidase activity"/>
    <property type="evidence" value="ECO:0007669"/>
    <property type="project" value="TreeGrafter"/>
</dbReference>
<evidence type="ECO:0000256" key="5">
    <source>
        <dbReference type="ARBA" id="ARBA00022801"/>
    </source>
</evidence>
<dbReference type="PRINTS" id="PR00738">
    <property type="entry name" value="GLHYDRLASE20"/>
</dbReference>
<dbReference type="InterPro" id="IPR017853">
    <property type="entry name" value="GH"/>
</dbReference>
<feature type="domain" description="Glycoside hydrolase family 20 catalytic" evidence="10">
    <location>
        <begin position="229"/>
        <end position="564"/>
    </location>
</feature>
<organism evidence="12 13">
    <name type="scientific">Fopius arisanus</name>
    <dbReference type="NCBI Taxonomy" id="64838"/>
    <lineage>
        <taxon>Eukaryota</taxon>
        <taxon>Metazoa</taxon>
        <taxon>Ecdysozoa</taxon>
        <taxon>Arthropoda</taxon>
        <taxon>Hexapoda</taxon>
        <taxon>Insecta</taxon>
        <taxon>Pterygota</taxon>
        <taxon>Neoptera</taxon>
        <taxon>Endopterygota</taxon>
        <taxon>Hymenoptera</taxon>
        <taxon>Apocrita</taxon>
        <taxon>Ichneumonoidea</taxon>
        <taxon>Braconidae</taxon>
        <taxon>Opiinae</taxon>
        <taxon>Fopius</taxon>
    </lineage>
</organism>
<evidence type="ECO:0000313" key="13">
    <source>
        <dbReference type="RefSeq" id="XP_011315001.1"/>
    </source>
</evidence>
<dbReference type="SUPFAM" id="SSF55545">
    <property type="entry name" value="beta-N-acetylhexosaminidase-like domain"/>
    <property type="match status" value="1"/>
</dbReference>
<comment type="catalytic activity">
    <reaction evidence="1">
        <text>Hydrolysis of terminal non-reducing N-acetyl-D-hexosamine residues in N-acetyl-beta-D-hexosaminides.</text>
        <dbReference type="EC" id="3.2.1.52"/>
    </reaction>
</comment>
<dbReference type="GO" id="GO:0030203">
    <property type="term" value="P:glycosaminoglycan metabolic process"/>
    <property type="evidence" value="ECO:0007669"/>
    <property type="project" value="TreeGrafter"/>
</dbReference>
<accession>A0A9R1UBV9</accession>
<keyword evidence="12" id="KW-1185">Reference proteome</keyword>
<proteinExistence type="inferred from homology"/>
<keyword evidence="4" id="KW-0732">Signal</keyword>
<evidence type="ECO:0000256" key="7">
    <source>
        <dbReference type="ARBA" id="ARBA00023295"/>
    </source>
</evidence>
<dbReference type="Pfam" id="PF14845">
    <property type="entry name" value="Glycohydro_20b2"/>
    <property type="match status" value="1"/>
</dbReference>
<keyword evidence="5" id="KW-0378">Hydrolase</keyword>
<keyword evidence="9" id="KW-0472">Membrane</keyword>
<name>A0A9R1UBV9_9HYME</name>
<dbReference type="RefSeq" id="XP_011315001.1">
    <property type="nucleotide sequence ID" value="XM_011316699.1"/>
</dbReference>
<feature type="active site" description="Proton donor" evidence="8">
    <location>
        <position position="394"/>
    </location>
</feature>
<protein>
    <recommendedName>
        <fullName evidence="3">beta-N-acetylhexosaminidase</fullName>
        <ecNumber evidence="3">3.2.1.52</ecNumber>
    </recommendedName>
</protein>
<reference evidence="13" key="1">
    <citation type="submission" date="2025-08" db="UniProtKB">
        <authorList>
            <consortium name="RefSeq"/>
        </authorList>
    </citation>
    <scope>IDENTIFICATION</scope>
    <source>
        <strain evidence="13">USDA-PBARC FA_bdor</strain>
        <tissue evidence="13">Whole organism</tissue>
    </source>
</reference>
<feature type="transmembrane region" description="Helical" evidence="9">
    <location>
        <begin position="7"/>
        <end position="30"/>
    </location>
</feature>
<comment type="similarity">
    <text evidence="2">Belongs to the glycosyl hydrolase 20 family.</text>
</comment>
<dbReference type="InterPro" id="IPR029019">
    <property type="entry name" value="HEX_eukaryotic_N"/>
</dbReference>
<keyword evidence="7" id="KW-0326">Glycosidase</keyword>
<evidence type="ECO:0000313" key="12">
    <source>
        <dbReference type="Proteomes" id="UP000694866"/>
    </source>
</evidence>
<dbReference type="InterPro" id="IPR029018">
    <property type="entry name" value="Hex-like_dom2"/>
</dbReference>
<keyword evidence="9" id="KW-0812">Transmembrane</keyword>
<evidence type="ECO:0000256" key="4">
    <source>
        <dbReference type="ARBA" id="ARBA00022729"/>
    </source>
</evidence>
<dbReference type="EC" id="3.2.1.52" evidence="3"/>
<dbReference type="CDD" id="cd06562">
    <property type="entry name" value="GH20_HexA_HexB-like"/>
    <property type="match status" value="1"/>
</dbReference>
<dbReference type="Pfam" id="PF00728">
    <property type="entry name" value="Glyco_hydro_20"/>
    <property type="match status" value="1"/>
</dbReference>
<dbReference type="KEGG" id="fas:105273950"/>
<dbReference type="FunFam" id="3.20.20.80:FF:000063">
    <property type="entry name" value="Beta-hexosaminidase"/>
    <property type="match status" value="1"/>
</dbReference>
<dbReference type="AlphaFoldDB" id="A0A9R1UBV9"/>
<evidence type="ECO:0000259" key="11">
    <source>
        <dbReference type="Pfam" id="PF14845"/>
    </source>
</evidence>
<evidence type="ECO:0000256" key="6">
    <source>
        <dbReference type="ARBA" id="ARBA00023180"/>
    </source>
</evidence>
<sequence length="607" mass="68926">MKVTRVMCFSLVLAIEMLFAAVWIFLYTAAESHQVRFFRTFECINGQCQRTQRPVSILDVERLKIHGQHTTLAACKLICGGNGALWPLPTGPFSIGNNYLLTHPDKITFDLTRIPPGVDSLINEVINIFRTNVESSCGDNCDAVDSSVIVHVNVESGNLELGWNTYENYILRIITEDEEVHVHINATSVYGARHALETLSQLIAPIIKSSDKRGLVIIDEANIDDKPIFKHRGVMIDTGRNYLPVSAILRTIDGLAATKMNVLHWHATDSQSFPLQIKSRPLMSWYGAYSPKMIYTPEDMGRIRNYAKYRGVRVILEMDSPAHAATGWEWGETQGLGKLAVCVEQQPWRNFCIQPPCGQLNPVNPHVFEVLRDVYKDFFSILGNDTVLHIGGDEVWLPCWNSTQEIVDAMQARGLGRTTEDFLKLWGEFHNEQLELISKLKERSDSVIVWSSGLTEPNVIEQYLDKNRFIIQTWLPAASTVPEELLKRGYKLIISTKDAWYLDHGFWGITKYHSWRDVYENRIPRKEAVLGGEVCMWGEYVNQGGLDARIWPRAAAAGERLWTDSTTLKTIDVEPRFQAHRDRLENRNVKVDAISPAWCAQHATKCD</sequence>
<evidence type="ECO:0000256" key="2">
    <source>
        <dbReference type="ARBA" id="ARBA00006285"/>
    </source>
</evidence>
<dbReference type="OrthoDB" id="428480at2759"/>
<keyword evidence="9" id="KW-1133">Transmembrane helix</keyword>
<dbReference type="CTD" id="31808"/>
<evidence type="ECO:0000256" key="1">
    <source>
        <dbReference type="ARBA" id="ARBA00001231"/>
    </source>
</evidence>
<evidence type="ECO:0000256" key="3">
    <source>
        <dbReference type="ARBA" id="ARBA00012663"/>
    </source>
</evidence>